<dbReference type="EMBL" id="JABBZM010000017">
    <property type="protein sequence ID" value="NMV39926.1"/>
    <property type="molecule type" value="Genomic_DNA"/>
</dbReference>
<evidence type="ECO:0000313" key="2">
    <source>
        <dbReference type="Proteomes" id="UP000575469"/>
    </source>
</evidence>
<dbReference type="Proteomes" id="UP000575469">
    <property type="component" value="Unassembled WGS sequence"/>
</dbReference>
<reference evidence="1 2" key="1">
    <citation type="submission" date="2020-04" db="EMBL/GenBank/DDBJ databases">
        <title>Ralstonia insidiosa genome sequencing and assembly.</title>
        <authorList>
            <person name="Martins R.C.R."/>
            <person name="Perdigao-Neto L.V."/>
            <person name="Levin A.S.S."/>
            <person name="Costa S.F."/>
        </authorList>
    </citation>
    <scope>NUCLEOTIDE SEQUENCE [LARGE SCALE GENOMIC DNA]</scope>
    <source>
        <strain evidence="1 2">5047</strain>
    </source>
</reference>
<gene>
    <name evidence="1" type="ORF">HGR00_18605</name>
</gene>
<accession>A0A848P5M2</accession>
<organism evidence="1 2">
    <name type="scientific">Ralstonia insidiosa</name>
    <dbReference type="NCBI Taxonomy" id="190721"/>
    <lineage>
        <taxon>Bacteria</taxon>
        <taxon>Pseudomonadati</taxon>
        <taxon>Pseudomonadota</taxon>
        <taxon>Betaproteobacteria</taxon>
        <taxon>Burkholderiales</taxon>
        <taxon>Burkholderiaceae</taxon>
        <taxon>Ralstonia</taxon>
    </lineage>
</organism>
<evidence type="ECO:0000313" key="1">
    <source>
        <dbReference type="EMBL" id="NMV39926.1"/>
    </source>
</evidence>
<dbReference type="RefSeq" id="WP_169340869.1">
    <property type="nucleotide sequence ID" value="NZ_JABBZM010000017.1"/>
</dbReference>
<name>A0A848P5M2_9RALS</name>
<proteinExistence type="predicted"/>
<protein>
    <submittedName>
        <fullName evidence="1">Uncharacterized protein</fullName>
    </submittedName>
</protein>
<comment type="caution">
    <text evidence="1">The sequence shown here is derived from an EMBL/GenBank/DDBJ whole genome shotgun (WGS) entry which is preliminary data.</text>
</comment>
<dbReference type="AlphaFoldDB" id="A0A848P5M2"/>
<sequence length="94" mass="10009">MNKSNQVTSRINPESGHFVPAHADVVSPAVLAQVFGEGPIPFQTNADGSVPAAVYLQHLETTWELAMQEAEHDIVSSSMPLAPLAMGDLAPEML</sequence>